<evidence type="ECO:0000313" key="1">
    <source>
        <dbReference type="EMBL" id="OGN04570.1"/>
    </source>
</evidence>
<dbReference type="EMBL" id="MGJJ01000022">
    <property type="protein sequence ID" value="OGN04570.1"/>
    <property type="molecule type" value="Genomic_DNA"/>
</dbReference>
<sequence length="194" mass="22705">MRRDKKIIRHIERLQQKEGIFLKLQPERNLCGLMATLIAGDSLGRPIKPGDKSRMTKRADELSHNLYQKGFFELDSNERILMALLKENGFRPVELTAGSAKKAIVKLYRALNSWPVILNVVNCSHWVVARAKRIGGQRKVVCISDPERTIQNLRRTAHYDAEEKELVRLWRDKKGWWNKRRKKRISYYGIVVKK</sequence>
<accession>A0A1F8EW44</accession>
<proteinExistence type="predicted"/>
<dbReference type="AlphaFoldDB" id="A0A1F8EW44"/>
<comment type="caution">
    <text evidence="1">The sequence shown here is derived from an EMBL/GenBank/DDBJ whole genome shotgun (WGS) entry which is preliminary data.</text>
</comment>
<organism evidence="1 2">
    <name type="scientific">Candidatus Yanofskybacteria bacterium RIFCSPHIGHO2_01_FULL_44_22</name>
    <dbReference type="NCBI Taxonomy" id="1802669"/>
    <lineage>
        <taxon>Bacteria</taxon>
        <taxon>Candidatus Yanofskyibacteriota</taxon>
    </lineage>
</organism>
<name>A0A1F8EW44_9BACT</name>
<evidence type="ECO:0008006" key="3">
    <source>
        <dbReference type="Google" id="ProtNLM"/>
    </source>
</evidence>
<gene>
    <name evidence="1" type="ORF">A2746_00015</name>
</gene>
<reference evidence="1 2" key="1">
    <citation type="journal article" date="2016" name="Nat. Commun.">
        <title>Thousands of microbial genomes shed light on interconnected biogeochemical processes in an aquifer system.</title>
        <authorList>
            <person name="Anantharaman K."/>
            <person name="Brown C.T."/>
            <person name="Hug L.A."/>
            <person name="Sharon I."/>
            <person name="Castelle C.J."/>
            <person name="Probst A.J."/>
            <person name="Thomas B.C."/>
            <person name="Singh A."/>
            <person name="Wilkins M.J."/>
            <person name="Karaoz U."/>
            <person name="Brodie E.L."/>
            <person name="Williams K.H."/>
            <person name="Hubbard S.S."/>
            <person name="Banfield J.F."/>
        </authorList>
    </citation>
    <scope>NUCLEOTIDE SEQUENCE [LARGE SCALE GENOMIC DNA]</scope>
</reference>
<evidence type="ECO:0000313" key="2">
    <source>
        <dbReference type="Proteomes" id="UP000177419"/>
    </source>
</evidence>
<dbReference type="STRING" id="1802669.A2746_00015"/>
<protein>
    <recommendedName>
        <fullName evidence="3">Peptidase C39 domain-containing protein</fullName>
    </recommendedName>
</protein>
<dbReference type="Proteomes" id="UP000177419">
    <property type="component" value="Unassembled WGS sequence"/>
</dbReference>